<dbReference type="PANTHER" id="PTHR33627:SF1">
    <property type="entry name" value="TRANSPOSASE"/>
    <property type="match status" value="1"/>
</dbReference>
<dbReference type="PANTHER" id="PTHR33627">
    <property type="entry name" value="TRANSPOSASE"/>
    <property type="match status" value="1"/>
</dbReference>
<dbReference type="RefSeq" id="WP_378260356.1">
    <property type="nucleotide sequence ID" value="NZ_JBHSIT010000009.1"/>
</dbReference>
<feature type="compositionally biased region" description="Low complexity" evidence="1">
    <location>
        <begin position="148"/>
        <end position="157"/>
    </location>
</feature>
<feature type="compositionally biased region" description="Polar residues" evidence="1">
    <location>
        <begin position="303"/>
        <end position="314"/>
    </location>
</feature>
<reference evidence="4" key="1">
    <citation type="journal article" date="2019" name="Int. J. Syst. Evol. Microbiol.">
        <title>The Global Catalogue of Microorganisms (GCM) 10K type strain sequencing project: providing services to taxonomists for standard genome sequencing and annotation.</title>
        <authorList>
            <consortium name="The Broad Institute Genomics Platform"/>
            <consortium name="The Broad Institute Genome Sequencing Center for Infectious Disease"/>
            <person name="Wu L."/>
            <person name="Ma J."/>
        </authorList>
    </citation>
    <scope>NUCLEOTIDE SEQUENCE [LARGE SCALE GENOMIC DNA]</scope>
    <source>
        <strain evidence="4">KLKA75</strain>
    </source>
</reference>
<dbReference type="InterPro" id="IPR039365">
    <property type="entry name" value="IS701-like"/>
</dbReference>
<feature type="domain" description="Transposase IS701-like DDE" evidence="2">
    <location>
        <begin position="2"/>
        <end position="197"/>
    </location>
</feature>
<evidence type="ECO:0000259" key="2">
    <source>
        <dbReference type="Pfam" id="PF13546"/>
    </source>
</evidence>
<evidence type="ECO:0000313" key="3">
    <source>
        <dbReference type="EMBL" id="MFC4911443.1"/>
    </source>
</evidence>
<evidence type="ECO:0000256" key="1">
    <source>
        <dbReference type="SAM" id="MobiDB-lite"/>
    </source>
</evidence>
<dbReference type="Proteomes" id="UP001595872">
    <property type="component" value="Unassembled WGS sequence"/>
</dbReference>
<feature type="compositionally biased region" description="Basic and acidic residues" evidence="1">
    <location>
        <begin position="158"/>
        <end position="176"/>
    </location>
</feature>
<dbReference type="InterPro" id="IPR038721">
    <property type="entry name" value="IS701-like_DDE_dom"/>
</dbReference>
<feature type="compositionally biased region" description="Polar residues" evidence="1">
    <location>
        <begin position="284"/>
        <end position="294"/>
    </location>
</feature>
<dbReference type="EMBL" id="JBHSIT010000009">
    <property type="protein sequence ID" value="MFC4911443.1"/>
    <property type="molecule type" value="Genomic_DNA"/>
</dbReference>
<keyword evidence="4" id="KW-1185">Reference proteome</keyword>
<feature type="region of interest" description="Disordered" evidence="1">
    <location>
        <begin position="141"/>
        <end position="202"/>
    </location>
</feature>
<feature type="region of interest" description="Disordered" evidence="1">
    <location>
        <begin position="224"/>
        <end position="349"/>
    </location>
</feature>
<sequence>MQRLQWFLSQSPWEHEPITDRRIALLTEHPATAPHGGGALLLDDSGDRKAGHATAFTSRQYIGSRATVTGGIVAVNTAWADQWFHYRLHTEPYRPAPTLTGSRTDPGLRTKGQLAAALAERARQAGIPIRALVADCWTTSARAERTRSGAGRSSSTADHLRSRGENRVQEAQRDISRGPPPLARRERPPGHPPPQGRRTTSARAEVLRAVPEAYMVRQCSLRERRCSDQRQGAASARSTVQQRPRSSASGHHGDRPGFRRHCHHRLDPPTRPGPPRSHHRTTPGRPQQPSSPHGSTPAAPTVFSPSWPQTSSTAPRIFPCPPPTRHPHPERKQRRREWAGTARSASPPP</sequence>
<feature type="compositionally biased region" description="Basic residues" evidence="1">
    <location>
        <begin position="325"/>
        <end position="335"/>
    </location>
</feature>
<organism evidence="3 4">
    <name type="scientific">Actinomadura gamaensis</name>
    <dbReference type="NCBI Taxonomy" id="1763541"/>
    <lineage>
        <taxon>Bacteria</taxon>
        <taxon>Bacillati</taxon>
        <taxon>Actinomycetota</taxon>
        <taxon>Actinomycetes</taxon>
        <taxon>Streptosporangiales</taxon>
        <taxon>Thermomonosporaceae</taxon>
        <taxon>Actinomadura</taxon>
    </lineage>
</organism>
<accession>A0ABV9U6D4</accession>
<protein>
    <submittedName>
        <fullName evidence="3">Transposase</fullName>
    </submittedName>
</protein>
<name>A0ABV9U6D4_9ACTN</name>
<feature type="compositionally biased region" description="Polar residues" evidence="1">
    <location>
        <begin position="229"/>
        <end position="249"/>
    </location>
</feature>
<comment type="caution">
    <text evidence="3">The sequence shown here is derived from an EMBL/GenBank/DDBJ whole genome shotgun (WGS) entry which is preliminary data.</text>
</comment>
<dbReference type="Pfam" id="PF13546">
    <property type="entry name" value="DDE_5"/>
    <property type="match status" value="1"/>
</dbReference>
<evidence type="ECO:0000313" key="4">
    <source>
        <dbReference type="Proteomes" id="UP001595872"/>
    </source>
</evidence>
<gene>
    <name evidence="3" type="ORF">ACFPCY_29340</name>
</gene>
<proteinExistence type="predicted"/>